<protein>
    <recommendedName>
        <fullName evidence="4">YapH protein</fullName>
    </recommendedName>
</protein>
<evidence type="ECO:0008006" key="4">
    <source>
        <dbReference type="Google" id="ProtNLM"/>
    </source>
</evidence>
<keyword evidence="3" id="KW-1185">Reference proteome</keyword>
<accession>A0A285N4M6</accession>
<keyword evidence="1" id="KW-0812">Transmembrane</keyword>
<reference evidence="2 3" key="1">
    <citation type="submission" date="2017-09" db="EMBL/GenBank/DDBJ databases">
        <authorList>
            <person name="Ehlers B."/>
            <person name="Leendertz F.H."/>
        </authorList>
    </citation>
    <scope>NUCLEOTIDE SEQUENCE [LARGE SCALE GENOMIC DNA]</scope>
    <source>
        <strain evidence="2 3">DSM 27208</strain>
    </source>
</reference>
<gene>
    <name evidence="2" type="ORF">SAMN06269185_0508</name>
</gene>
<dbReference type="OrthoDB" id="170398at2157"/>
<dbReference type="EMBL" id="OBEJ01000001">
    <property type="protein sequence ID" value="SNZ04278.1"/>
    <property type="molecule type" value="Genomic_DNA"/>
</dbReference>
<dbReference type="InterPro" id="IPR055943">
    <property type="entry name" value="DUF7521"/>
</dbReference>
<proteinExistence type="predicted"/>
<organism evidence="2 3">
    <name type="scientific">Natronoarchaeum philippinense</name>
    <dbReference type="NCBI Taxonomy" id="558529"/>
    <lineage>
        <taxon>Archaea</taxon>
        <taxon>Methanobacteriati</taxon>
        <taxon>Methanobacteriota</taxon>
        <taxon>Stenosarchaea group</taxon>
        <taxon>Halobacteria</taxon>
        <taxon>Halobacteriales</taxon>
        <taxon>Natronoarchaeaceae</taxon>
    </lineage>
</organism>
<sequence length="98" mass="10214">MSPHSTAGPAVQTVLAIIKTLILITGGIITYFAFKAYRRTDSRSLGALALGFGLITMGTFLAGVIADILNESLAIGVVVESIMVLAGFLVIAYSLAVR</sequence>
<dbReference type="RefSeq" id="WP_097007528.1">
    <property type="nucleotide sequence ID" value="NZ_OBEJ01000001.1"/>
</dbReference>
<dbReference type="Pfam" id="PF24365">
    <property type="entry name" value="DUF7521"/>
    <property type="match status" value="1"/>
</dbReference>
<keyword evidence="1" id="KW-1133">Transmembrane helix</keyword>
<keyword evidence="1" id="KW-0472">Membrane</keyword>
<dbReference type="Proteomes" id="UP000219453">
    <property type="component" value="Unassembled WGS sequence"/>
</dbReference>
<feature type="transmembrane region" description="Helical" evidence="1">
    <location>
        <begin position="46"/>
        <end position="66"/>
    </location>
</feature>
<evidence type="ECO:0000256" key="1">
    <source>
        <dbReference type="SAM" id="Phobius"/>
    </source>
</evidence>
<feature type="transmembrane region" description="Helical" evidence="1">
    <location>
        <begin position="12"/>
        <end position="34"/>
    </location>
</feature>
<feature type="transmembrane region" description="Helical" evidence="1">
    <location>
        <begin position="72"/>
        <end position="96"/>
    </location>
</feature>
<dbReference type="AlphaFoldDB" id="A0A285N4M6"/>
<evidence type="ECO:0000313" key="2">
    <source>
        <dbReference type="EMBL" id="SNZ04278.1"/>
    </source>
</evidence>
<evidence type="ECO:0000313" key="3">
    <source>
        <dbReference type="Proteomes" id="UP000219453"/>
    </source>
</evidence>
<name>A0A285N4M6_NATPI</name>